<comment type="caution">
    <text evidence="8">The sequence shown here is derived from an EMBL/GenBank/DDBJ whole genome shotgun (WGS) entry which is preliminary data.</text>
</comment>
<keyword evidence="9" id="KW-1185">Reference proteome</keyword>
<dbReference type="GO" id="GO:0070897">
    <property type="term" value="P:transcription preinitiation complex assembly"/>
    <property type="evidence" value="ECO:0007669"/>
    <property type="project" value="InterPro"/>
</dbReference>
<keyword evidence="3" id="KW-0677">Repeat</keyword>
<reference evidence="8" key="1">
    <citation type="submission" date="2023-07" db="EMBL/GenBank/DDBJ databases">
        <title>Chromosome-level genome assembly of Artemia franciscana.</title>
        <authorList>
            <person name="Jo E."/>
        </authorList>
    </citation>
    <scope>NUCLEOTIDE SEQUENCE</scope>
    <source>
        <tissue evidence="8">Whole body</tissue>
    </source>
</reference>
<dbReference type="InterPro" id="IPR013150">
    <property type="entry name" value="TFIIB_cyclin"/>
</dbReference>
<sequence length="275" mass="31424">MTLNAYPNQSPFNNYGWVLQQNASIDRHYERNIGYEHQPITQVVDYIRGDLDRSIGTYIEPSKSQKFKTSYSSQKFLNSKTRSYLRGENFIKETIQAKLNLSDATADIARFYFNWYWSDGRSLRGKNVLTIVASCVYLACYKDKVPRTLKEISDVSGIQIKHIIKWSRSISKVVGHESEVARPELFIERFCDHLKLPVPTKKKAYKIASKAMEHSVSHNRTVATIASAAIYMAARLLDEKSISKSAIRLVTGSSLTSISLCFKELCEKKSLFLKE</sequence>
<dbReference type="InterPro" id="IPR013763">
    <property type="entry name" value="Cyclin-like_dom"/>
</dbReference>
<dbReference type="PROSITE" id="PS00782">
    <property type="entry name" value="TFIIB"/>
    <property type="match status" value="1"/>
</dbReference>
<dbReference type="AlphaFoldDB" id="A0AA88LC51"/>
<dbReference type="SUPFAM" id="SSF47954">
    <property type="entry name" value="Cyclin-like"/>
    <property type="match status" value="2"/>
</dbReference>
<evidence type="ECO:0000313" key="8">
    <source>
        <dbReference type="EMBL" id="KAK2720026.1"/>
    </source>
</evidence>
<accession>A0AA88LC51</accession>
<evidence type="ECO:0000313" key="9">
    <source>
        <dbReference type="Proteomes" id="UP001187531"/>
    </source>
</evidence>
<organism evidence="8 9">
    <name type="scientific">Artemia franciscana</name>
    <name type="common">Brine shrimp</name>
    <name type="synonym">Artemia sanfranciscana</name>
    <dbReference type="NCBI Taxonomy" id="6661"/>
    <lineage>
        <taxon>Eukaryota</taxon>
        <taxon>Metazoa</taxon>
        <taxon>Ecdysozoa</taxon>
        <taxon>Arthropoda</taxon>
        <taxon>Crustacea</taxon>
        <taxon>Branchiopoda</taxon>
        <taxon>Anostraca</taxon>
        <taxon>Artemiidae</taxon>
        <taxon>Artemia</taxon>
    </lineage>
</organism>
<dbReference type="Gene3D" id="1.10.472.10">
    <property type="entry name" value="Cyclin-like"/>
    <property type="match status" value="1"/>
</dbReference>
<evidence type="ECO:0000256" key="2">
    <source>
        <dbReference type="ARBA" id="ARBA00013932"/>
    </source>
</evidence>
<dbReference type="PANTHER" id="PTHR11618:SF13">
    <property type="entry name" value="TRANSCRIPTION INITIATION FACTOR IIB"/>
    <property type="match status" value="1"/>
</dbReference>
<evidence type="ECO:0000256" key="1">
    <source>
        <dbReference type="ARBA" id="ARBA00010857"/>
    </source>
</evidence>
<comment type="similarity">
    <text evidence="1">Belongs to the TFIIB family.</text>
</comment>
<evidence type="ECO:0000259" key="7">
    <source>
        <dbReference type="SMART" id="SM00385"/>
    </source>
</evidence>
<feature type="domain" description="Cyclin-like" evidence="7">
    <location>
        <begin position="185"/>
        <end position="267"/>
    </location>
</feature>
<keyword evidence="4" id="KW-0805">Transcription regulation</keyword>
<dbReference type="GO" id="GO:0017025">
    <property type="term" value="F:TBP-class protein binding"/>
    <property type="evidence" value="ECO:0007669"/>
    <property type="project" value="InterPro"/>
</dbReference>
<evidence type="ECO:0000256" key="6">
    <source>
        <dbReference type="ARBA" id="ARBA00031706"/>
    </source>
</evidence>
<evidence type="ECO:0000256" key="4">
    <source>
        <dbReference type="ARBA" id="ARBA00023015"/>
    </source>
</evidence>
<gene>
    <name evidence="8" type="ORF">QYM36_004065</name>
</gene>
<dbReference type="SMART" id="SM00385">
    <property type="entry name" value="CYCLIN"/>
    <property type="match status" value="2"/>
</dbReference>
<keyword evidence="5" id="KW-0804">Transcription</keyword>
<dbReference type="Pfam" id="PF00382">
    <property type="entry name" value="TFIIB"/>
    <property type="match status" value="2"/>
</dbReference>
<dbReference type="EMBL" id="JAVRJZ010000007">
    <property type="protein sequence ID" value="KAK2720026.1"/>
    <property type="molecule type" value="Genomic_DNA"/>
</dbReference>
<dbReference type="InterPro" id="IPR000812">
    <property type="entry name" value="TFIIB"/>
</dbReference>
<name>A0AA88LC51_ARTSF</name>
<evidence type="ECO:0000256" key="5">
    <source>
        <dbReference type="ARBA" id="ARBA00023163"/>
    </source>
</evidence>
<dbReference type="GO" id="GO:0005634">
    <property type="term" value="C:nucleus"/>
    <property type="evidence" value="ECO:0007669"/>
    <property type="project" value="TreeGrafter"/>
</dbReference>
<dbReference type="PRINTS" id="PR00685">
    <property type="entry name" value="TIFACTORIIB"/>
</dbReference>
<dbReference type="InterPro" id="IPR023486">
    <property type="entry name" value="TFIIB_CS"/>
</dbReference>
<dbReference type="InterPro" id="IPR036915">
    <property type="entry name" value="Cyclin-like_sf"/>
</dbReference>
<feature type="domain" description="Cyclin-like" evidence="7">
    <location>
        <begin position="89"/>
        <end position="172"/>
    </location>
</feature>
<protein>
    <recommendedName>
        <fullName evidence="2">Transcription initiation factor IIB</fullName>
    </recommendedName>
    <alternativeName>
        <fullName evidence="6">General transcription factor TFIIB</fullName>
    </alternativeName>
</protein>
<dbReference type="Gene3D" id="1.10.472.170">
    <property type="match status" value="1"/>
</dbReference>
<proteinExistence type="inferred from homology"/>
<evidence type="ECO:0000256" key="3">
    <source>
        <dbReference type="ARBA" id="ARBA00022737"/>
    </source>
</evidence>
<dbReference type="Proteomes" id="UP001187531">
    <property type="component" value="Unassembled WGS sequence"/>
</dbReference>
<dbReference type="GO" id="GO:0097550">
    <property type="term" value="C:transcription preinitiation complex"/>
    <property type="evidence" value="ECO:0007669"/>
    <property type="project" value="TreeGrafter"/>
</dbReference>
<dbReference type="PANTHER" id="PTHR11618">
    <property type="entry name" value="TRANSCRIPTION INITIATION FACTOR IIB-RELATED"/>
    <property type="match status" value="1"/>
</dbReference>